<dbReference type="STRING" id="1654360.EA58_15035"/>
<gene>
    <name evidence="9" type="ORF">EA58_15035</name>
</gene>
<dbReference type="InterPro" id="IPR016047">
    <property type="entry name" value="M23ase_b-sheet_dom"/>
</dbReference>
<evidence type="ECO:0000313" key="10">
    <source>
        <dbReference type="Proteomes" id="UP000027192"/>
    </source>
</evidence>
<comment type="caution">
    <text evidence="9">The sequence shown here is derived from an EMBL/GenBank/DDBJ whole genome shotgun (WGS) entry which is preliminary data.</text>
</comment>
<dbReference type="Gene3D" id="2.70.70.10">
    <property type="entry name" value="Glucose Permease (Domain IIA)"/>
    <property type="match status" value="1"/>
</dbReference>
<dbReference type="Gene3D" id="3.10.450.350">
    <property type="match status" value="2"/>
</dbReference>
<dbReference type="OrthoDB" id="9805070at2"/>
<evidence type="ECO:0000313" key="9">
    <source>
        <dbReference type="EMBL" id="KDM91054.1"/>
    </source>
</evidence>
<dbReference type="GO" id="GO:0006508">
    <property type="term" value="P:proteolysis"/>
    <property type="evidence" value="ECO:0007669"/>
    <property type="project" value="UniProtKB-KW"/>
</dbReference>
<dbReference type="PROSITE" id="PS51782">
    <property type="entry name" value="LYSM"/>
    <property type="match status" value="1"/>
</dbReference>
<dbReference type="PROSITE" id="PS51257">
    <property type="entry name" value="PROKAR_LIPOPROTEIN"/>
    <property type="match status" value="1"/>
</dbReference>
<feature type="domain" description="LysM" evidence="8">
    <location>
        <begin position="118"/>
        <end position="166"/>
    </location>
</feature>
<evidence type="ECO:0000256" key="2">
    <source>
        <dbReference type="ARBA" id="ARBA00004196"/>
    </source>
</evidence>
<comment type="subcellular location">
    <subcellularLocation>
        <location evidence="2">Cell envelope</location>
    </subcellularLocation>
</comment>
<dbReference type="InterPro" id="IPR018392">
    <property type="entry name" value="LysM"/>
</dbReference>
<evidence type="ECO:0000259" key="8">
    <source>
        <dbReference type="PROSITE" id="PS51782"/>
    </source>
</evidence>
<accession>A0A066RL33</accession>
<dbReference type="InterPro" id="IPR011055">
    <property type="entry name" value="Dup_hybrid_motif"/>
</dbReference>
<dbReference type="PANTHER" id="PTHR21666">
    <property type="entry name" value="PEPTIDASE-RELATED"/>
    <property type="match status" value="1"/>
</dbReference>
<dbReference type="GO" id="GO:0004222">
    <property type="term" value="F:metalloendopeptidase activity"/>
    <property type="evidence" value="ECO:0007669"/>
    <property type="project" value="TreeGrafter"/>
</dbReference>
<dbReference type="RefSeq" id="WP_051642117.1">
    <property type="nucleotide sequence ID" value="NZ_JAGSGC010000004.1"/>
</dbReference>
<keyword evidence="10" id="KW-1185">Reference proteome</keyword>
<dbReference type="EMBL" id="JMIB01000027">
    <property type="protein sequence ID" value="KDM91054.1"/>
    <property type="molecule type" value="Genomic_DNA"/>
</dbReference>
<dbReference type="PANTHER" id="PTHR21666:SF288">
    <property type="entry name" value="CELL DIVISION PROTEIN YTFB"/>
    <property type="match status" value="1"/>
</dbReference>
<dbReference type="Pfam" id="PF19425">
    <property type="entry name" value="Csd3_N2"/>
    <property type="match status" value="1"/>
</dbReference>
<dbReference type="Pfam" id="PF01551">
    <property type="entry name" value="Peptidase_M23"/>
    <property type="match status" value="1"/>
</dbReference>
<keyword evidence="6" id="KW-0862">Zinc</keyword>
<name>A0A066RL33_9GAMM</name>
<keyword evidence="3" id="KW-0645">Protease</keyword>
<protein>
    <recommendedName>
        <fullName evidence="8">LysM domain-containing protein</fullName>
    </recommendedName>
</protein>
<keyword evidence="7" id="KW-0482">Metalloprotease</keyword>
<dbReference type="SUPFAM" id="SSF51261">
    <property type="entry name" value="Duplicated hybrid motif"/>
    <property type="match status" value="1"/>
</dbReference>
<dbReference type="AlphaFoldDB" id="A0A066RL33"/>
<evidence type="ECO:0000256" key="5">
    <source>
        <dbReference type="ARBA" id="ARBA00022801"/>
    </source>
</evidence>
<proteinExistence type="predicted"/>
<organism evidence="9 10">
    <name type="scientific">Photobacterium galatheae</name>
    <dbReference type="NCBI Taxonomy" id="1654360"/>
    <lineage>
        <taxon>Bacteria</taxon>
        <taxon>Pseudomonadati</taxon>
        <taxon>Pseudomonadota</taxon>
        <taxon>Gammaproteobacteria</taxon>
        <taxon>Vibrionales</taxon>
        <taxon>Vibrionaceae</taxon>
        <taxon>Photobacterium</taxon>
    </lineage>
</organism>
<keyword evidence="5" id="KW-0378">Hydrolase</keyword>
<dbReference type="CDD" id="cd12797">
    <property type="entry name" value="M23_peptidase"/>
    <property type="match status" value="1"/>
</dbReference>
<evidence type="ECO:0000256" key="4">
    <source>
        <dbReference type="ARBA" id="ARBA00022723"/>
    </source>
</evidence>
<dbReference type="GO" id="GO:0030313">
    <property type="term" value="C:cell envelope"/>
    <property type="evidence" value="ECO:0007669"/>
    <property type="project" value="UniProtKB-SubCell"/>
</dbReference>
<comment type="cofactor">
    <cofactor evidence="1">
        <name>Zn(2+)</name>
        <dbReference type="ChEBI" id="CHEBI:29105"/>
    </cofactor>
</comment>
<keyword evidence="4" id="KW-0479">Metal-binding</keyword>
<dbReference type="InterPro" id="IPR045834">
    <property type="entry name" value="Csd3_N2"/>
</dbReference>
<evidence type="ECO:0000256" key="7">
    <source>
        <dbReference type="ARBA" id="ARBA00023049"/>
    </source>
</evidence>
<evidence type="ECO:0000256" key="3">
    <source>
        <dbReference type="ARBA" id="ARBA00022670"/>
    </source>
</evidence>
<evidence type="ECO:0000256" key="6">
    <source>
        <dbReference type="ARBA" id="ARBA00022833"/>
    </source>
</evidence>
<sequence>MITVNKAFFSMSAIGACISGYFLGLRISEENDYEEYFADKETENPFHQTSFLMSKLLPLKLETDEASKESSFHSISEDSFDEDELSVNADVSDLRHSEKLGTSQPSSLTVQPETLRIVEVDISSGDSFIGIARKSGVNTDELTNLLYRSGLSQSTFSLRQGQRLTFEFNGEKLVSVSLIGDSITYTKLMKGKNGGFTKQTLKLPSKVYAKVMEFKITNNFSSDGATRGLSQSEIVQVVDAFRYKVDFGTMTPGAVAKVLFEREEVNGKVVSSLLKAAKVFLTSEQGVSAFYYKNEDGAGYYDENGSSLTPSFLRHPIKNPLITSKFNLNRTHPILDVVRPHWGTDYGHMKGTPILAISDAKVKFAGTKGGFGRTVILSHPQAIETLSAHMSKYAEGIKTGVSVKKGQVIGYVGKSGLSTGYHLHFELKKDGKRVNSLSVDLPTVDVVDDKERFGREVDEYISLLGQ</sequence>
<evidence type="ECO:0000256" key="1">
    <source>
        <dbReference type="ARBA" id="ARBA00001947"/>
    </source>
</evidence>
<reference evidence="9 10" key="1">
    <citation type="submission" date="2014-04" db="EMBL/GenBank/DDBJ databases">
        <title>Draft genome sequence of Photobacterium halotolerans S2753: a solonamide, ngercheumicin and holomycin producer.</title>
        <authorList>
            <person name="Machado H.R."/>
            <person name="Gram L."/>
        </authorList>
    </citation>
    <scope>NUCLEOTIDE SEQUENCE [LARGE SCALE GENOMIC DNA]</scope>
    <source>
        <strain evidence="9 10">S2753</strain>
    </source>
</reference>
<dbReference type="GO" id="GO:0046872">
    <property type="term" value="F:metal ion binding"/>
    <property type="evidence" value="ECO:0007669"/>
    <property type="project" value="UniProtKB-KW"/>
</dbReference>
<dbReference type="InterPro" id="IPR050570">
    <property type="entry name" value="Cell_wall_metabolism_enzyme"/>
</dbReference>
<dbReference type="Proteomes" id="UP000027192">
    <property type="component" value="Unassembled WGS sequence"/>
</dbReference>